<accession>A0A4R6IT61</accession>
<dbReference type="RefSeq" id="WP_211340783.1">
    <property type="nucleotide sequence ID" value="NZ_SNWP01000012.1"/>
</dbReference>
<reference evidence="1 2" key="1">
    <citation type="submission" date="2019-03" db="EMBL/GenBank/DDBJ databases">
        <title>Genomic Encyclopedia of Archaeal and Bacterial Type Strains, Phase II (KMG-II): from individual species to whole genera.</title>
        <authorList>
            <person name="Goeker M."/>
        </authorList>
    </citation>
    <scope>NUCLEOTIDE SEQUENCE [LARGE SCALE GENOMIC DNA]</scope>
    <source>
        <strain evidence="1 2">DSM 28323</strain>
    </source>
</reference>
<protein>
    <recommendedName>
        <fullName evidence="3">Anti-sigma-K factor rskA</fullName>
    </recommendedName>
</protein>
<proteinExistence type="predicted"/>
<gene>
    <name evidence="1" type="ORF">BC659_2627</name>
</gene>
<name>A0A4R6IT61_9BACT</name>
<dbReference type="PROSITE" id="PS51257">
    <property type="entry name" value="PROKAR_LIPOPROTEIN"/>
    <property type="match status" value="1"/>
</dbReference>
<keyword evidence="2" id="KW-1185">Reference proteome</keyword>
<evidence type="ECO:0000313" key="1">
    <source>
        <dbReference type="EMBL" id="TDO25704.1"/>
    </source>
</evidence>
<dbReference type="EMBL" id="SNWP01000012">
    <property type="protein sequence ID" value="TDO25704.1"/>
    <property type="molecule type" value="Genomic_DNA"/>
</dbReference>
<comment type="caution">
    <text evidence="1">The sequence shown here is derived from an EMBL/GenBank/DDBJ whole genome shotgun (WGS) entry which is preliminary data.</text>
</comment>
<organism evidence="1 2">
    <name type="scientific">Sediminibacterium goheungense</name>
    <dbReference type="NCBI Taxonomy" id="1086393"/>
    <lineage>
        <taxon>Bacteria</taxon>
        <taxon>Pseudomonadati</taxon>
        <taxon>Bacteroidota</taxon>
        <taxon>Chitinophagia</taxon>
        <taxon>Chitinophagales</taxon>
        <taxon>Chitinophagaceae</taxon>
        <taxon>Sediminibacterium</taxon>
    </lineage>
</organism>
<dbReference type="AlphaFoldDB" id="A0A4R6IT61"/>
<evidence type="ECO:0008006" key="3">
    <source>
        <dbReference type="Google" id="ProtNLM"/>
    </source>
</evidence>
<evidence type="ECO:0000313" key="2">
    <source>
        <dbReference type="Proteomes" id="UP000295741"/>
    </source>
</evidence>
<dbReference type="Proteomes" id="UP000295741">
    <property type="component" value="Unassembled WGS sequence"/>
</dbReference>
<sequence length="148" mass="16429">MKISSVYHTWRMLSGTLCLGAILMLSVQGCSKKINFQNSAEVPAARGYVKVSKDNNNNYQIKLELSNLAEVKRLDPPKESYVVWMESESNSVKNIGRINSSGSLLSKRLTVSFETVSSVKPTLIYITAENEPNTSYPTGKKMLTTANF</sequence>